<dbReference type="Proteomes" id="UP000886721">
    <property type="component" value="Unassembled WGS sequence"/>
</dbReference>
<sequence length="182" mass="20931">MFEEAVIFATNAHAGQKRKGTDIPFIIHPLEVAAIVAAITTDEEMLCAAVLHDVVEDCKDISIQDIRMRFGARVASLVDQESEDKSKSWQERKGSTIQFLKNEASRNAKIIALGDKLANIRSMARDYREIGDQLWLRFNMKDKNMHAWYYRGLTEAFQELAHYKEYQEYRQLVEQVFGSPAE</sequence>
<accession>A0A9D1WXP6</accession>
<gene>
    <name evidence="2" type="ORF">H9735_12300</name>
</gene>
<comment type="caution">
    <text evidence="2">The sequence shown here is derived from an EMBL/GenBank/DDBJ whole genome shotgun (WGS) entry which is preliminary data.</text>
</comment>
<dbReference type="PANTHER" id="PTHR46246:SF1">
    <property type="entry name" value="GUANOSINE-3',5'-BIS(DIPHOSPHATE) 3'-PYROPHOSPHOHYDROLASE MESH1"/>
    <property type="match status" value="1"/>
</dbReference>
<feature type="domain" description="HD/PDEase" evidence="1">
    <location>
        <begin position="21"/>
        <end position="129"/>
    </location>
</feature>
<dbReference type="InterPro" id="IPR052194">
    <property type="entry name" value="MESH1"/>
</dbReference>
<name>A0A9D1WXP6_9FIRM</name>
<dbReference type="GO" id="GO:0008893">
    <property type="term" value="F:guanosine-3',5'-bis(diphosphate) 3'-diphosphatase activity"/>
    <property type="evidence" value="ECO:0007669"/>
    <property type="project" value="TreeGrafter"/>
</dbReference>
<dbReference type="SUPFAM" id="SSF109604">
    <property type="entry name" value="HD-domain/PDEase-like"/>
    <property type="match status" value="1"/>
</dbReference>
<dbReference type="PANTHER" id="PTHR46246">
    <property type="entry name" value="GUANOSINE-3',5'-BIS(DIPHOSPHATE) 3'-PYROPHOSPHOHYDROLASE MESH1"/>
    <property type="match status" value="1"/>
</dbReference>
<evidence type="ECO:0000259" key="1">
    <source>
        <dbReference type="SMART" id="SM00471"/>
    </source>
</evidence>
<reference evidence="2" key="2">
    <citation type="submission" date="2021-04" db="EMBL/GenBank/DDBJ databases">
        <authorList>
            <person name="Gilroy R."/>
        </authorList>
    </citation>
    <scope>NUCLEOTIDE SEQUENCE</scope>
    <source>
        <strain evidence="2">CHK191-13928</strain>
    </source>
</reference>
<proteinExistence type="predicted"/>
<evidence type="ECO:0000313" key="3">
    <source>
        <dbReference type="Proteomes" id="UP000886721"/>
    </source>
</evidence>
<evidence type="ECO:0000313" key="2">
    <source>
        <dbReference type="EMBL" id="HIX68886.1"/>
    </source>
</evidence>
<dbReference type="CDD" id="cd00077">
    <property type="entry name" value="HDc"/>
    <property type="match status" value="1"/>
</dbReference>
<dbReference type="EMBL" id="DXEM01000036">
    <property type="protein sequence ID" value="HIX68886.1"/>
    <property type="molecule type" value="Genomic_DNA"/>
</dbReference>
<dbReference type="SMART" id="SM00471">
    <property type="entry name" value="HDc"/>
    <property type="match status" value="1"/>
</dbReference>
<protein>
    <submittedName>
        <fullName evidence="2">HD domain-containing protein</fullName>
    </submittedName>
</protein>
<organism evidence="2 3">
    <name type="scientific">Candidatus Anaerostipes excrementavium</name>
    <dbReference type="NCBI Taxonomy" id="2838463"/>
    <lineage>
        <taxon>Bacteria</taxon>
        <taxon>Bacillati</taxon>
        <taxon>Bacillota</taxon>
        <taxon>Clostridia</taxon>
        <taxon>Lachnospirales</taxon>
        <taxon>Lachnospiraceae</taxon>
        <taxon>Anaerostipes</taxon>
    </lineage>
</organism>
<dbReference type="InterPro" id="IPR003607">
    <property type="entry name" value="HD/PDEase_dom"/>
</dbReference>
<reference evidence="2" key="1">
    <citation type="journal article" date="2021" name="PeerJ">
        <title>Extensive microbial diversity within the chicken gut microbiome revealed by metagenomics and culture.</title>
        <authorList>
            <person name="Gilroy R."/>
            <person name="Ravi A."/>
            <person name="Getino M."/>
            <person name="Pursley I."/>
            <person name="Horton D.L."/>
            <person name="Alikhan N.F."/>
            <person name="Baker D."/>
            <person name="Gharbi K."/>
            <person name="Hall N."/>
            <person name="Watson M."/>
            <person name="Adriaenssens E.M."/>
            <person name="Foster-Nyarko E."/>
            <person name="Jarju S."/>
            <person name="Secka A."/>
            <person name="Antonio M."/>
            <person name="Oren A."/>
            <person name="Chaudhuri R.R."/>
            <person name="La Ragione R."/>
            <person name="Hildebrand F."/>
            <person name="Pallen M.J."/>
        </authorList>
    </citation>
    <scope>NUCLEOTIDE SEQUENCE</scope>
    <source>
        <strain evidence="2">CHK191-13928</strain>
    </source>
</reference>
<dbReference type="AlphaFoldDB" id="A0A9D1WXP6"/>
<dbReference type="Pfam" id="PF13328">
    <property type="entry name" value="HD_4"/>
    <property type="match status" value="1"/>
</dbReference>
<dbReference type="Gene3D" id="1.10.3210.10">
    <property type="entry name" value="Hypothetical protein af1432"/>
    <property type="match status" value="1"/>
</dbReference>